<evidence type="ECO:0000313" key="3">
    <source>
        <dbReference type="EMBL" id="CAH8384892.1"/>
    </source>
</evidence>
<dbReference type="EMBL" id="CAKOAT010637376">
    <property type="protein sequence ID" value="CAH8384892.1"/>
    <property type="molecule type" value="Genomic_DNA"/>
</dbReference>
<feature type="domain" description="Knl1 C-terminal RWD" evidence="2">
    <location>
        <begin position="823"/>
        <end position="975"/>
    </location>
</feature>
<accession>A0ABC8LN87</accession>
<evidence type="ECO:0000313" key="4">
    <source>
        <dbReference type="Proteomes" id="UP001642260"/>
    </source>
</evidence>
<feature type="region of interest" description="Disordered" evidence="1">
    <location>
        <begin position="1"/>
        <end position="23"/>
    </location>
</feature>
<proteinExistence type="predicted"/>
<feature type="region of interest" description="Disordered" evidence="1">
    <location>
        <begin position="505"/>
        <end position="527"/>
    </location>
</feature>
<dbReference type="AlphaFoldDB" id="A0ABC8LN87"/>
<evidence type="ECO:0000259" key="2">
    <source>
        <dbReference type="Pfam" id="PF18210"/>
    </source>
</evidence>
<feature type="region of interest" description="Disordered" evidence="1">
    <location>
        <begin position="601"/>
        <end position="668"/>
    </location>
</feature>
<feature type="compositionally biased region" description="Polar residues" evidence="1">
    <location>
        <begin position="172"/>
        <end position="187"/>
    </location>
</feature>
<name>A0ABC8LN87_ERUVS</name>
<feature type="compositionally biased region" description="Acidic residues" evidence="1">
    <location>
        <begin position="79"/>
        <end position="92"/>
    </location>
</feature>
<keyword evidence="4" id="KW-1185">Reference proteome</keyword>
<comment type="caution">
    <text evidence="3">The sequence shown here is derived from an EMBL/GenBank/DDBJ whole genome shotgun (WGS) entry which is preliminary data.</text>
</comment>
<dbReference type="Proteomes" id="UP001642260">
    <property type="component" value="Unassembled WGS sequence"/>
</dbReference>
<feature type="region of interest" description="Disordered" evidence="1">
    <location>
        <begin position="167"/>
        <end position="187"/>
    </location>
</feature>
<dbReference type="Pfam" id="PF18210">
    <property type="entry name" value="Knl1_RWD_C"/>
    <property type="match status" value="1"/>
</dbReference>
<gene>
    <name evidence="3" type="ORF">ERUC_LOCUS37375</name>
</gene>
<feature type="compositionally biased region" description="Low complexity" evidence="1">
    <location>
        <begin position="100"/>
        <end position="117"/>
    </location>
</feature>
<evidence type="ECO:0000256" key="1">
    <source>
        <dbReference type="SAM" id="MobiDB-lite"/>
    </source>
</evidence>
<feature type="region of interest" description="Disordered" evidence="1">
    <location>
        <begin position="42"/>
        <end position="119"/>
    </location>
</feature>
<dbReference type="InterPro" id="IPR040850">
    <property type="entry name" value="Knl1_RWD_C"/>
</dbReference>
<feature type="region of interest" description="Disordered" evidence="1">
    <location>
        <begin position="462"/>
        <end position="483"/>
    </location>
</feature>
<protein>
    <recommendedName>
        <fullName evidence="2">Knl1 C-terminal RWD domain-containing protein</fullName>
    </recommendedName>
</protein>
<organism evidence="3 4">
    <name type="scientific">Eruca vesicaria subsp. sativa</name>
    <name type="common">Garden rocket</name>
    <name type="synonym">Eruca sativa</name>
    <dbReference type="NCBI Taxonomy" id="29727"/>
    <lineage>
        <taxon>Eukaryota</taxon>
        <taxon>Viridiplantae</taxon>
        <taxon>Streptophyta</taxon>
        <taxon>Embryophyta</taxon>
        <taxon>Tracheophyta</taxon>
        <taxon>Spermatophyta</taxon>
        <taxon>Magnoliopsida</taxon>
        <taxon>eudicotyledons</taxon>
        <taxon>Gunneridae</taxon>
        <taxon>Pentapetalae</taxon>
        <taxon>rosids</taxon>
        <taxon>malvids</taxon>
        <taxon>Brassicales</taxon>
        <taxon>Brassicaceae</taxon>
        <taxon>Brassiceae</taxon>
        <taxon>Eruca</taxon>
    </lineage>
</organism>
<dbReference type="PANTHER" id="PTHR35707:SF1">
    <property type="entry name" value="SPC7 KINETOCHORE PROTEIN DOMAIN-CONTAINING PROTEIN"/>
    <property type="match status" value="1"/>
</dbReference>
<sequence length="1088" mass="118964">MASEKPEDAMNNTAGTDDETIAQRRKRLRRVSFADREITSVHIFKRDEDYETPPNPQNGEQAVTSDSEDKVIRFFGELADSEDTGDGEDDDPVEKLFLRPSHSPSSGGSTIGSATSDDGNDFFGPVSSHFINPGRLSDATFSEEHHDITMDSTAFSMHFRSLAMSESGDLRTPTSSHVPVEDNTPTQVTARSDTGSAMVLTYPKKLFPKSPLPVVNKVSGGGGGEDSNDMSLVGQDSRRYDYGHITPALAALLGDESKEPVPASPDNSVEPRSPLYEFSLSSQNGSFPVGIYSTDASQMLSPCGSGIHPQMELQESGMPSASFVGRMQQCVTPSPQQGGSFLSRETLALVESLSTIQKSKSRLGLIHPSPASALSQRIEKSKLQLSERRSLTTPSTIGREETGVRKDIPITNLDDLLSKHDNPTPVSENQGAPYQLSCGALSPVVDSSDVFTCITPEGNTNSKIEGSLLREQERNQTASTPDKFVSSLAKSSHATTSALNNCVTDREQQSKAVGNSETEDGQVTKDSVSNHSLNTLSYHMDSLLVESCVSLSETGFLNGSAQQNVEDSVTKKNRKGTNNVSAAHCETEVIFTEDCPVVLTQDRPGTAGSSPVDRSRNEASHAKGPSRLKRKARDVDPAAKNCSPKVRQSTQDISNPVMDQPDGNDVNNGRVVREQVNWVEIPGKLSVEINQMFAPLANKLNLGQVCKLEDISTYLKKAHLCEMLCLQIKSQKVCDDLTDAKTKRRADSRSLLCKLAYEKAKIELLHLKQEIMRKKCQVVTTGVQTSETLRLNCAKLLRQHGFYSTGLLTPVQPHEATFSKEAEKTQEIEELDSKIKTLIKCFPTCDKIIGEPAYTDAVMIAEDELKKKMSCRLIRQDILVWKVDSLGETNDCQSIVLNYGGLINQRLTLKPGHASCVIISNDLSDAFIKQLPDMNVSTAFSSLFNAEYSREYVGTSTLLEITQKTSLVVHNLLNVAEELQLARMEIPNLVQGRFESPSAEQLYLQISFVDCESLRKAIVTLDMTCLTHGMYPADIIPGEVTGAKSDGVASKQLMKDIESAVDGVEVGYPRILRLCRCVSKLLQSQSRR</sequence>
<reference evidence="3 4" key="1">
    <citation type="submission" date="2022-03" db="EMBL/GenBank/DDBJ databases">
        <authorList>
            <person name="Macdonald S."/>
            <person name="Ahmed S."/>
            <person name="Newling K."/>
        </authorList>
    </citation>
    <scope>NUCLEOTIDE SEQUENCE [LARGE SCALE GENOMIC DNA]</scope>
</reference>
<dbReference type="PANTHER" id="PTHR35707">
    <property type="entry name" value="OS06G0608100 PROTEIN"/>
    <property type="match status" value="1"/>
</dbReference>